<evidence type="ECO:0000313" key="2">
    <source>
        <dbReference type="Proteomes" id="UP000054477"/>
    </source>
</evidence>
<name>A0A0C9WR67_9AGAR</name>
<organism evidence="1 2">
    <name type="scientific">Laccaria amethystina LaAM-08-1</name>
    <dbReference type="NCBI Taxonomy" id="1095629"/>
    <lineage>
        <taxon>Eukaryota</taxon>
        <taxon>Fungi</taxon>
        <taxon>Dikarya</taxon>
        <taxon>Basidiomycota</taxon>
        <taxon>Agaricomycotina</taxon>
        <taxon>Agaricomycetes</taxon>
        <taxon>Agaricomycetidae</taxon>
        <taxon>Agaricales</taxon>
        <taxon>Agaricineae</taxon>
        <taxon>Hydnangiaceae</taxon>
        <taxon>Laccaria</taxon>
    </lineage>
</organism>
<dbReference type="HOGENOM" id="CLU_3050698_0_0_1"/>
<proteinExistence type="predicted"/>
<reference evidence="2" key="2">
    <citation type="submission" date="2015-01" db="EMBL/GenBank/DDBJ databases">
        <title>Evolutionary Origins and Diversification of the Mycorrhizal Mutualists.</title>
        <authorList>
            <consortium name="DOE Joint Genome Institute"/>
            <consortium name="Mycorrhizal Genomics Consortium"/>
            <person name="Kohler A."/>
            <person name="Kuo A."/>
            <person name="Nagy L.G."/>
            <person name="Floudas D."/>
            <person name="Copeland A."/>
            <person name="Barry K.W."/>
            <person name="Cichocki N."/>
            <person name="Veneault-Fourrey C."/>
            <person name="LaButti K."/>
            <person name="Lindquist E.A."/>
            <person name="Lipzen A."/>
            <person name="Lundell T."/>
            <person name="Morin E."/>
            <person name="Murat C."/>
            <person name="Riley R."/>
            <person name="Ohm R."/>
            <person name="Sun H."/>
            <person name="Tunlid A."/>
            <person name="Henrissat B."/>
            <person name="Grigoriev I.V."/>
            <person name="Hibbett D.S."/>
            <person name="Martin F."/>
        </authorList>
    </citation>
    <scope>NUCLEOTIDE SEQUENCE [LARGE SCALE GENOMIC DNA]</scope>
    <source>
        <strain evidence="2">LaAM-08-1</strain>
    </source>
</reference>
<keyword evidence="2" id="KW-1185">Reference proteome</keyword>
<accession>A0A0C9WR67</accession>
<reference evidence="1 2" key="1">
    <citation type="submission" date="2014-04" db="EMBL/GenBank/DDBJ databases">
        <authorList>
            <consortium name="DOE Joint Genome Institute"/>
            <person name="Kuo A."/>
            <person name="Kohler A."/>
            <person name="Nagy L.G."/>
            <person name="Floudas D."/>
            <person name="Copeland A."/>
            <person name="Barry K.W."/>
            <person name="Cichocki N."/>
            <person name="Veneault-Fourrey C."/>
            <person name="LaButti K."/>
            <person name="Lindquist E.A."/>
            <person name="Lipzen A."/>
            <person name="Lundell T."/>
            <person name="Morin E."/>
            <person name="Murat C."/>
            <person name="Sun H."/>
            <person name="Tunlid A."/>
            <person name="Henrissat B."/>
            <person name="Grigoriev I.V."/>
            <person name="Hibbett D.S."/>
            <person name="Martin F."/>
            <person name="Nordberg H.P."/>
            <person name="Cantor M.N."/>
            <person name="Hua S.X."/>
        </authorList>
    </citation>
    <scope>NUCLEOTIDE SEQUENCE [LARGE SCALE GENOMIC DNA]</scope>
    <source>
        <strain evidence="1 2">LaAM-08-1</strain>
    </source>
</reference>
<dbReference type="EMBL" id="KN839215">
    <property type="protein sequence ID" value="KIJ90328.1"/>
    <property type="molecule type" value="Genomic_DNA"/>
</dbReference>
<protein>
    <submittedName>
        <fullName evidence="1">Uncharacterized protein</fullName>
    </submittedName>
</protein>
<dbReference type="AlphaFoldDB" id="A0A0C9WR67"/>
<dbReference type="Proteomes" id="UP000054477">
    <property type="component" value="Unassembled WGS sequence"/>
</dbReference>
<gene>
    <name evidence="1" type="ORF">K443DRAFT_686834</name>
</gene>
<evidence type="ECO:0000313" key="1">
    <source>
        <dbReference type="EMBL" id="KIJ90328.1"/>
    </source>
</evidence>
<sequence>MSKGVPGYRKTGTSKPLGHEIPSKVASQVLLYWNRDLGRMGQTGGIGIAEAVFA</sequence>